<evidence type="ECO:0000256" key="6">
    <source>
        <dbReference type="ARBA" id="ARBA00022519"/>
    </source>
</evidence>
<accession>A0A9X2WD56</accession>
<evidence type="ECO:0000256" key="5">
    <source>
        <dbReference type="ARBA" id="ARBA00022475"/>
    </source>
</evidence>
<keyword evidence="6" id="KW-0997">Cell inner membrane</keyword>
<evidence type="ECO:0000256" key="2">
    <source>
        <dbReference type="ARBA" id="ARBA00007208"/>
    </source>
</evidence>
<keyword evidence="7 11" id="KW-0812">Transmembrane</keyword>
<dbReference type="InterPro" id="IPR022792">
    <property type="entry name" value="T2SS_protein-GspN"/>
</dbReference>
<comment type="caution">
    <text evidence="12">The sequence shown here is derived from an EMBL/GenBank/DDBJ whole genome shotgun (WGS) entry which is preliminary data.</text>
</comment>
<dbReference type="AlphaFoldDB" id="A0A9X2WD56"/>
<evidence type="ECO:0000256" key="11">
    <source>
        <dbReference type="SAM" id="Phobius"/>
    </source>
</evidence>
<dbReference type="Proteomes" id="UP001147830">
    <property type="component" value="Unassembled WGS sequence"/>
</dbReference>
<dbReference type="GO" id="GO:0015627">
    <property type="term" value="C:type II protein secretion system complex"/>
    <property type="evidence" value="ECO:0007669"/>
    <property type="project" value="InterPro"/>
</dbReference>
<keyword evidence="9 11" id="KW-0472">Membrane</keyword>
<name>A0A9X2WD56_9GAMM</name>
<reference evidence="12" key="2">
    <citation type="submission" date="2022-08" db="EMBL/GenBank/DDBJ databases">
        <authorList>
            <person name="Dong C."/>
        </authorList>
    </citation>
    <scope>NUCLEOTIDE SEQUENCE</scope>
    <source>
        <strain evidence="12">59MF3M-4</strain>
    </source>
</reference>
<keyword evidence="4" id="KW-0813">Transport</keyword>
<reference evidence="12" key="1">
    <citation type="journal article" date="2022" name="Front. Microbiol.">
        <title>Genome-based taxonomic rearrangement of Oceanobacter-related bacteria including the description of Thalassolituus hydrocarbonoclasticus sp. nov. and Thalassolituus pacificus sp. nov. and emended description of the genus Thalassolituus.</title>
        <authorList>
            <person name="Dong C."/>
            <person name="Wei L."/>
            <person name="Wang J."/>
            <person name="Lai Q."/>
            <person name="Huang Z."/>
            <person name="Shao Z."/>
        </authorList>
    </citation>
    <scope>NUCLEOTIDE SEQUENCE</scope>
    <source>
        <strain evidence="12">59MF3M-4</strain>
    </source>
</reference>
<evidence type="ECO:0000256" key="4">
    <source>
        <dbReference type="ARBA" id="ARBA00022448"/>
    </source>
</evidence>
<dbReference type="Pfam" id="PF01203">
    <property type="entry name" value="T2SSN"/>
    <property type="match status" value="1"/>
</dbReference>
<keyword evidence="11" id="KW-1133">Transmembrane helix</keyword>
<proteinExistence type="inferred from homology"/>
<evidence type="ECO:0000256" key="10">
    <source>
        <dbReference type="ARBA" id="ARBA00030772"/>
    </source>
</evidence>
<evidence type="ECO:0000256" key="1">
    <source>
        <dbReference type="ARBA" id="ARBA00004533"/>
    </source>
</evidence>
<evidence type="ECO:0000256" key="8">
    <source>
        <dbReference type="ARBA" id="ARBA00022927"/>
    </source>
</evidence>
<gene>
    <name evidence="12" type="ORF">NYR02_04190</name>
</gene>
<evidence type="ECO:0000313" key="13">
    <source>
        <dbReference type="Proteomes" id="UP001147830"/>
    </source>
</evidence>
<comment type="subcellular location">
    <subcellularLocation>
        <location evidence="1">Cell inner membrane</location>
    </subcellularLocation>
</comment>
<keyword evidence="13" id="KW-1185">Reference proteome</keyword>
<organism evidence="12 13">
    <name type="scientific">Thalassolituus pacificus</name>
    <dbReference type="NCBI Taxonomy" id="2975440"/>
    <lineage>
        <taxon>Bacteria</taxon>
        <taxon>Pseudomonadati</taxon>
        <taxon>Pseudomonadota</taxon>
        <taxon>Gammaproteobacteria</taxon>
        <taxon>Oceanospirillales</taxon>
        <taxon>Oceanospirillaceae</taxon>
        <taxon>Thalassolituus</taxon>
    </lineage>
</organism>
<sequence>MFKATWAARWFVVLGVLTFIFVLVINTPLHFVWRYVEPQAGRLPLKIEQVSGTLWDGRLRFAVPQLRDLGSLDARWQLSPLALLTGHADLNVRVMGDGVRLKSAVRVGLDQQVQILGADGYLNADKIQPLLNRNRVSVAGEFELNRLLASVNLQTRQFADVSGRLVYSGGEVSFPVDNKPIRATMPMLIGTLGMEPEKAVLNVETTEGQALIQGFMQQDGWGGIAIRRRFLDVLGQKWPAEATEETVIFEVSHKVL</sequence>
<dbReference type="GO" id="GO:0015628">
    <property type="term" value="P:protein secretion by the type II secretion system"/>
    <property type="evidence" value="ECO:0007669"/>
    <property type="project" value="InterPro"/>
</dbReference>
<dbReference type="RefSeq" id="WP_260975141.1">
    <property type="nucleotide sequence ID" value="NZ_JAOANI010000012.1"/>
</dbReference>
<keyword evidence="5" id="KW-1003">Cell membrane</keyword>
<keyword evidence="8" id="KW-0653">Protein transport</keyword>
<feature type="transmembrane region" description="Helical" evidence="11">
    <location>
        <begin position="6"/>
        <end position="25"/>
    </location>
</feature>
<evidence type="ECO:0000256" key="9">
    <source>
        <dbReference type="ARBA" id="ARBA00023136"/>
    </source>
</evidence>
<protein>
    <recommendedName>
        <fullName evidence="3">Type II secretion system protein N</fullName>
    </recommendedName>
    <alternativeName>
        <fullName evidence="10">General secretion pathway protein N</fullName>
    </alternativeName>
</protein>
<comment type="similarity">
    <text evidence="2">Belongs to the GSP N family.</text>
</comment>
<evidence type="ECO:0000313" key="12">
    <source>
        <dbReference type="EMBL" id="MCT7358221.1"/>
    </source>
</evidence>
<dbReference type="GO" id="GO:0005886">
    <property type="term" value="C:plasma membrane"/>
    <property type="evidence" value="ECO:0007669"/>
    <property type="project" value="UniProtKB-SubCell"/>
</dbReference>
<evidence type="ECO:0000256" key="7">
    <source>
        <dbReference type="ARBA" id="ARBA00022692"/>
    </source>
</evidence>
<dbReference type="EMBL" id="JAOANI010000012">
    <property type="protein sequence ID" value="MCT7358221.1"/>
    <property type="molecule type" value="Genomic_DNA"/>
</dbReference>
<evidence type="ECO:0000256" key="3">
    <source>
        <dbReference type="ARBA" id="ARBA00021563"/>
    </source>
</evidence>